<accession>A0ABV0ULB2</accession>
<name>A0ABV0ULB2_9TELE</name>
<dbReference type="InterPro" id="IPR041677">
    <property type="entry name" value="DNA2/NAM7_AAA_11"/>
</dbReference>
<sequence>VQSSVLKHQVATTNLPAELPELNDSQLRAVAAALNSTFTLIQGPPGTGKTVVGVYIVYWFLKLNSQSCRKCEDPNDKNKKEVILYCGPSNKSVDVVAEYLMKFKGNLQILRVYGLKVEMVEYPYPNSNLQFSQRSLRQDRSKPELRSITLHHRMREPENPFADKIKQFDERISRDEVLTAEEVGEYKSLLKYARIHELKQHDIILCTCTQSSTPILTSTVTARQILIDESAMATEPQALIPLVCNKPEQVVLIGDHKQLQPIVKNQTVKKLGMGRSLFERYYTMFRENTAVMLDTQYRMHEDICKFPSEEFYDNKLKTGAPQPSSVLRVEGRTMPLVFGHIEGETIHLVVKTAKGNNNSKANQKEREKV</sequence>
<evidence type="ECO:0000313" key="8">
    <source>
        <dbReference type="EMBL" id="MEQ2245016.1"/>
    </source>
</evidence>
<proteinExistence type="inferred from homology"/>
<evidence type="ECO:0000256" key="2">
    <source>
        <dbReference type="ARBA" id="ARBA00022741"/>
    </source>
</evidence>
<reference evidence="8 9" key="1">
    <citation type="submission" date="2021-06" db="EMBL/GenBank/DDBJ databases">
        <authorList>
            <person name="Palmer J.M."/>
        </authorList>
    </citation>
    <scope>NUCLEOTIDE SEQUENCE [LARGE SCALE GENOMIC DNA]</scope>
    <source>
        <strain evidence="9">if_2019</strain>
        <tissue evidence="8">Muscle</tissue>
    </source>
</reference>
<evidence type="ECO:0000259" key="7">
    <source>
        <dbReference type="Pfam" id="PF13087"/>
    </source>
</evidence>
<dbReference type="InterPro" id="IPR050534">
    <property type="entry name" value="Coronavir_polyprotein_1ab"/>
</dbReference>
<dbReference type="Proteomes" id="UP001482620">
    <property type="component" value="Unassembled WGS sequence"/>
</dbReference>
<dbReference type="Pfam" id="PF13086">
    <property type="entry name" value="AAA_11"/>
    <property type="match status" value="1"/>
</dbReference>
<gene>
    <name evidence="8" type="ORF">ILYODFUR_023170</name>
</gene>
<dbReference type="PANTHER" id="PTHR43788">
    <property type="entry name" value="DNA2/NAM7 HELICASE FAMILY MEMBER"/>
    <property type="match status" value="1"/>
</dbReference>
<feature type="non-terminal residue" evidence="8">
    <location>
        <position position="1"/>
    </location>
</feature>
<feature type="domain" description="DNA2/NAM7 helicase helicase" evidence="6">
    <location>
        <begin position="21"/>
        <end position="265"/>
    </location>
</feature>
<feature type="non-terminal residue" evidence="8">
    <location>
        <position position="369"/>
    </location>
</feature>
<dbReference type="EMBL" id="JAHRIQ010072133">
    <property type="protein sequence ID" value="MEQ2245016.1"/>
    <property type="molecule type" value="Genomic_DNA"/>
</dbReference>
<keyword evidence="4" id="KW-0347">Helicase</keyword>
<dbReference type="InterPro" id="IPR027417">
    <property type="entry name" value="P-loop_NTPase"/>
</dbReference>
<comment type="similarity">
    <text evidence="1">Belongs to the DNA2/NAM7 helicase family.</text>
</comment>
<evidence type="ECO:0000256" key="1">
    <source>
        <dbReference type="ARBA" id="ARBA00007913"/>
    </source>
</evidence>
<dbReference type="InterPro" id="IPR041679">
    <property type="entry name" value="DNA2/NAM7-like_C"/>
</dbReference>
<keyword evidence="5" id="KW-0067">ATP-binding</keyword>
<comment type="caution">
    <text evidence="8">The sequence shown here is derived from an EMBL/GenBank/DDBJ whole genome shotgun (WGS) entry which is preliminary data.</text>
</comment>
<keyword evidence="9" id="KW-1185">Reference proteome</keyword>
<organism evidence="8 9">
    <name type="scientific">Ilyodon furcidens</name>
    <name type="common">goldbreast splitfin</name>
    <dbReference type="NCBI Taxonomy" id="33524"/>
    <lineage>
        <taxon>Eukaryota</taxon>
        <taxon>Metazoa</taxon>
        <taxon>Chordata</taxon>
        <taxon>Craniata</taxon>
        <taxon>Vertebrata</taxon>
        <taxon>Euteleostomi</taxon>
        <taxon>Actinopterygii</taxon>
        <taxon>Neopterygii</taxon>
        <taxon>Teleostei</taxon>
        <taxon>Neoteleostei</taxon>
        <taxon>Acanthomorphata</taxon>
        <taxon>Ovalentaria</taxon>
        <taxon>Atherinomorphae</taxon>
        <taxon>Cyprinodontiformes</taxon>
        <taxon>Goodeidae</taxon>
        <taxon>Ilyodon</taxon>
    </lineage>
</organism>
<feature type="domain" description="DNA2/NAM7 helicase-like C-terminal" evidence="7">
    <location>
        <begin position="274"/>
        <end position="368"/>
    </location>
</feature>
<dbReference type="SUPFAM" id="SSF52540">
    <property type="entry name" value="P-loop containing nucleoside triphosphate hydrolases"/>
    <property type="match status" value="1"/>
</dbReference>
<dbReference type="Pfam" id="PF13087">
    <property type="entry name" value="AAA_12"/>
    <property type="match status" value="1"/>
</dbReference>
<evidence type="ECO:0000256" key="3">
    <source>
        <dbReference type="ARBA" id="ARBA00022801"/>
    </source>
</evidence>
<evidence type="ECO:0000256" key="4">
    <source>
        <dbReference type="ARBA" id="ARBA00022806"/>
    </source>
</evidence>
<keyword evidence="2" id="KW-0547">Nucleotide-binding</keyword>
<evidence type="ECO:0000313" key="9">
    <source>
        <dbReference type="Proteomes" id="UP001482620"/>
    </source>
</evidence>
<keyword evidence="3" id="KW-0378">Hydrolase</keyword>
<evidence type="ECO:0000259" key="6">
    <source>
        <dbReference type="Pfam" id="PF13086"/>
    </source>
</evidence>
<evidence type="ECO:0000256" key="5">
    <source>
        <dbReference type="ARBA" id="ARBA00022840"/>
    </source>
</evidence>
<dbReference type="PANTHER" id="PTHR43788:SF9">
    <property type="entry name" value="HELICASE WITH ZINC FINGER DOMAIN 2"/>
    <property type="match status" value="1"/>
</dbReference>
<protein>
    <submittedName>
        <fullName evidence="8">Uncharacterized protein</fullName>
    </submittedName>
</protein>
<dbReference type="Gene3D" id="3.40.50.300">
    <property type="entry name" value="P-loop containing nucleotide triphosphate hydrolases"/>
    <property type="match status" value="2"/>
</dbReference>